<reference evidence="1 2" key="1">
    <citation type="submission" date="2018-06" db="EMBL/GenBank/DDBJ databases">
        <title>Comparative genomics reveals the genomic features of Rhizophagus irregularis, R. cerebriforme, R. diaphanum and Gigaspora rosea, and their symbiotic lifestyle signature.</title>
        <authorList>
            <person name="Morin E."/>
            <person name="San Clemente H."/>
            <person name="Chen E.C.H."/>
            <person name="De La Providencia I."/>
            <person name="Hainaut M."/>
            <person name="Kuo A."/>
            <person name="Kohler A."/>
            <person name="Murat C."/>
            <person name="Tang N."/>
            <person name="Roy S."/>
            <person name="Loubradou J."/>
            <person name="Henrissat B."/>
            <person name="Grigoriev I.V."/>
            <person name="Corradi N."/>
            <person name="Roux C."/>
            <person name="Martin F.M."/>
        </authorList>
    </citation>
    <scope>NUCLEOTIDE SEQUENCE [LARGE SCALE GENOMIC DNA]</scope>
    <source>
        <strain evidence="1 2">DAOM 194757</strain>
    </source>
</reference>
<dbReference type="AlphaFoldDB" id="A0A397TZP6"/>
<evidence type="ECO:0000313" key="2">
    <source>
        <dbReference type="Proteomes" id="UP000266673"/>
    </source>
</evidence>
<feature type="non-terminal residue" evidence="1">
    <location>
        <position position="50"/>
    </location>
</feature>
<protein>
    <submittedName>
        <fullName evidence="1">Uncharacterized protein</fullName>
    </submittedName>
</protein>
<gene>
    <name evidence="1" type="ORF">C2G38_2125595</name>
</gene>
<name>A0A397TZP6_9GLOM</name>
<proteinExistence type="predicted"/>
<keyword evidence="2" id="KW-1185">Reference proteome</keyword>
<organism evidence="1 2">
    <name type="scientific">Gigaspora rosea</name>
    <dbReference type="NCBI Taxonomy" id="44941"/>
    <lineage>
        <taxon>Eukaryota</taxon>
        <taxon>Fungi</taxon>
        <taxon>Fungi incertae sedis</taxon>
        <taxon>Mucoromycota</taxon>
        <taxon>Glomeromycotina</taxon>
        <taxon>Glomeromycetes</taxon>
        <taxon>Diversisporales</taxon>
        <taxon>Gigasporaceae</taxon>
        <taxon>Gigaspora</taxon>
    </lineage>
</organism>
<accession>A0A397TZP6</accession>
<comment type="caution">
    <text evidence="1">The sequence shown here is derived from an EMBL/GenBank/DDBJ whole genome shotgun (WGS) entry which is preliminary data.</text>
</comment>
<evidence type="ECO:0000313" key="1">
    <source>
        <dbReference type="EMBL" id="RIB02277.1"/>
    </source>
</evidence>
<sequence>MIRDILFHIHEALARYYIEVHRWIKEVEILIRKFNYFSVVPFHFLIYNNN</sequence>
<dbReference type="Proteomes" id="UP000266673">
    <property type="component" value="Unassembled WGS sequence"/>
</dbReference>
<dbReference type="EMBL" id="QKWP01002750">
    <property type="protein sequence ID" value="RIB02277.1"/>
    <property type="molecule type" value="Genomic_DNA"/>
</dbReference>